<sequence>MGCSVSALQMPCGSPKVGRQNELVYCRGARPDQRIS</sequence>
<proteinExistence type="predicted"/>
<protein>
    <submittedName>
        <fullName evidence="1">Uncharacterized protein</fullName>
    </submittedName>
</protein>
<dbReference type="EMBL" id="GBXM01086806">
    <property type="protein sequence ID" value="JAH21771.1"/>
    <property type="molecule type" value="Transcribed_RNA"/>
</dbReference>
<organism evidence="1">
    <name type="scientific">Anguilla anguilla</name>
    <name type="common">European freshwater eel</name>
    <name type="synonym">Muraena anguilla</name>
    <dbReference type="NCBI Taxonomy" id="7936"/>
    <lineage>
        <taxon>Eukaryota</taxon>
        <taxon>Metazoa</taxon>
        <taxon>Chordata</taxon>
        <taxon>Craniata</taxon>
        <taxon>Vertebrata</taxon>
        <taxon>Euteleostomi</taxon>
        <taxon>Actinopterygii</taxon>
        <taxon>Neopterygii</taxon>
        <taxon>Teleostei</taxon>
        <taxon>Anguilliformes</taxon>
        <taxon>Anguillidae</taxon>
        <taxon>Anguilla</taxon>
    </lineage>
</organism>
<reference evidence="1" key="2">
    <citation type="journal article" date="2015" name="Fish Shellfish Immunol.">
        <title>Early steps in the European eel (Anguilla anguilla)-Vibrio vulnificus interaction in the gills: Role of the RtxA13 toxin.</title>
        <authorList>
            <person name="Callol A."/>
            <person name="Pajuelo D."/>
            <person name="Ebbesson L."/>
            <person name="Teles M."/>
            <person name="MacKenzie S."/>
            <person name="Amaro C."/>
        </authorList>
    </citation>
    <scope>NUCLEOTIDE SEQUENCE</scope>
</reference>
<accession>A0A0E9QXX8</accession>
<evidence type="ECO:0000313" key="1">
    <source>
        <dbReference type="EMBL" id="JAH21771.1"/>
    </source>
</evidence>
<name>A0A0E9QXX8_ANGAN</name>
<dbReference type="AlphaFoldDB" id="A0A0E9QXX8"/>
<reference evidence="1" key="1">
    <citation type="submission" date="2014-11" db="EMBL/GenBank/DDBJ databases">
        <authorList>
            <person name="Amaro Gonzalez C."/>
        </authorList>
    </citation>
    <scope>NUCLEOTIDE SEQUENCE</scope>
</reference>